<dbReference type="AlphaFoldDB" id="A0A7Y9LDQ9"/>
<gene>
    <name evidence="2" type="ORF">BKA15_005491</name>
</gene>
<keyword evidence="3" id="KW-1185">Reference proteome</keyword>
<feature type="compositionally biased region" description="Basic and acidic residues" evidence="1">
    <location>
        <begin position="1"/>
        <end position="17"/>
    </location>
</feature>
<dbReference type="Proteomes" id="UP000569914">
    <property type="component" value="Unassembled WGS sequence"/>
</dbReference>
<organism evidence="2 3">
    <name type="scientific">Microlunatus parietis</name>
    <dbReference type="NCBI Taxonomy" id="682979"/>
    <lineage>
        <taxon>Bacteria</taxon>
        <taxon>Bacillati</taxon>
        <taxon>Actinomycetota</taxon>
        <taxon>Actinomycetes</taxon>
        <taxon>Propionibacteriales</taxon>
        <taxon>Propionibacteriaceae</taxon>
        <taxon>Microlunatus</taxon>
    </lineage>
</organism>
<evidence type="ECO:0000313" key="3">
    <source>
        <dbReference type="Proteomes" id="UP000569914"/>
    </source>
</evidence>
<accession>A0A7Y9LDQ9</accession>
<sequence length="42" mass="4559">MAQAKRDGLDRGVERTPETSSPTTFRQWCDEVLGPVVLSPAG</sequence>
<dbReference type="EMBL" id="JACCBU010000001">
    <property type="protein sequence ID" value="NYE74162.1"/>
    <property type="molecule type" value="Genomic_DNA"/>
</dbReference>
<evidence type="ECO:0000313" key="2">
    <source>
        <dbReference type="EMBL" id="NYE74162.1"/>
    </source>
</evidence>
<dbReference type="RefSeq" id="WP_281385318.1">
    <property type="nucleotide sequence ID" value="NZ_JACCBU010000001.1"/>
</dbReference>
<proteinExistence type="predicted"/>
<reference evidence="2 3" key="1">
    <citation type="submission" date="2020-07" db="EMBL/GenBank/DDBJ databases">
        <title>Sequencing the genomes of 1000 actinobacteria strains.</title>
        <authorList>
            <person name="Klenk H.-P."/>
        </authorList>
    </citation>
    <scope>NUCLEOTIDE SEQUENCE [LARGE SCALE GENOMIC DNA]</scope>
    <source>
        <strain evidence="2 3">DSM 22083</strain>
    </source>
</reference>
<comment type="caution">
    <text evidence="2">The sequence shown here is derived from an EMBL/GenBank/DDBJ whole genome shotgun (WGS) entry which is preliminary data.</text>
</comment>
<evidence type="ECO:0000256" key="1">
    <source>
        <dbReference type="SAM" id="MobiDB-lite"/>
    </source>
</evidence>
<protein>
    <submittedName>
        <fullName evidence="2">Uncharacterized protein</fullName>
    </submittedName>
</protein>
<name>A0A7Y9LDQ9_9ACTN</name>
<feature type="region of interest" description="Disordered" evidence="1">
    <location>
        <begin position="1"/>
        <end position="26"/>
    </location>
</feature>